<dbReference type="Proteomes" id="UP000249166">
    <property type="component" value="Unassembled WGS sequence"/>
</dbReference>
<keyword evidence="1" id="KW-1133">Transmembrane helix</keyword>
<dbReference type="EMBL" id="QLNP01000095">
    <property type="protein sequence ID" value="RAM36352.1"/>
    <property type="molecule type" value="Genomic_DNA"/>
</dbReference>
<feature type="transmembrane region" description="Helical" evidence="1">
    <location>
        <begin position="107"/>
        <end position="125"/>
    </location>
</feature>
<dbReference type="InterPro" id="IPR049500">
    <property type="entry name" value="Peptidase_M50B-like"/>
</dbReference>
<dbReference type="Pfam" id="PF13398">
    <property type="entry name" value="Peptidase_M50B"/>
    <property type="match status" value="1"/>
</dbReference>
<sequence length="254" mass="26785">MVYLQVPGPSLPEQWWDRVTAGFTQTAVPAVSVTELLAVVLLAAALSVPKATWRYFGLLATVTHELGHAFAALTSGQRLGGIRLQLNHGGTTTSYTRGRAAAVWSGFWGYPVPGVTGAALVWAGFSGWGPAAMSAGLLILLASLLFIRNAAGVLILLGSVVAVAAMIINVPAAFTGHVSIILGVALLVAAVRDLLKLTNVHLRRRDQLRSSDAYILYRATAVPSGVWIALFSLVVAACWLVAWQPMSRVFGAAT</sequence>
<feature type="transmembrane region" description="Helical" evidence="1">
    <location>
        <begin position="215"/>
        <end position="242"/>
    </location>
</feature>
<reference evidence="2 3" key="1">
    <citation type="submission" date="2018-04" db="EMBL/GenBank/DDBJ databases">
        <title>Bacteria isolated from cave deposits of Manipur.</title>
        <authorList>
            <person name="Sahoo D."/>
            <person name="Sarangthem I."/>
            <person name="Nandeibam J."/>
        </authorList>
    </citation>
    <scope>NUCLEOTIDE SEQUENCE [LARGE SCALE GENOMIC DNA]</scope>
    <source>
        <strain evidence="3">mrc11</strain>
    </source>
</reference>
<feature type="transmembrane region" description="Helical" evidence="1">
    <location>
        <begin position="131"/>
        <end position="147"/>
    </location>
</feature>
<gene>
    <name evidence="2" type="ORF">DBZ45_15610</name>
</gene>
<feature type="transmembrane region" description="Helical" evidence="1">
    <location>
        <begin position="27"/>
        <end position="48"/>
    </location>
</feature>
<feature type="transmembrane region" description="Helical" evidence="1">
    <location>
        <begin position="178"/>
        <end position="195"/>
    </location>
</feature>
<keyword evidence="1" id="KW-0472">Membrane</keyword>
<evidence type="ECO:0000256" key="1">
    <source>
        <dbReference type="SAM" id="Phobius"/>
    </source>
</evidence>
<keyword evidence="1" id="KW-0812">Transmembrane</keyword>
<evidence type="ECO:0000313" key="3">
    <source>
        <dbReference type="Proteomes" id="UP000249166"/>
    </source>
</evidence>
<proteinExistence type="predicted"/>
<dbReference type="OrthoDB" id="5184455at2"/>
<comment type="caution">
    <text evidence="2">The sequence shown here is derived from an EMBL/GenBank/DDBJ whole genome shotgun (WGS) entry which is preliminary data.</text>
</comment>
<accession>A0A328HCS8</accession>
<dbReference type="RefSeq" id="WP_111904792.1">
    <property type="nucleotide sequence ID" value="NZ_QLNP01000095.1"/>
</dbReference>
<dbReference type="AlphaFoldDB" id="A0A328HCS8"/>
<name>A0A328HCS8_ARTGO</name>
<evidence type="ECO:0000313" key="2">
    <source>
        <dbReference type="EMBL" id="RAM36352.1"/>
    </source>
</evidence>
<organism evidence="2 3">
    <name type="scientific">Arthrobacter globiformis</name>
    <dbReference type="NCBI Taxonomy" id="1665"/>
    <lineage>
        <taxon>Bacteria</taxon>
        <taxon>Bacillati</taxon>
        <taxon>Actinomycetota</taxon>
        <taxon>Actinomycetes</taxon>
        <taxon>Micrococcales</taxon>
        <taxon>Micrococcaceae</taxon>
        <taxon>Arthrobacter</taxon>
    </lineage>
</organism>
<feature type="transmembrane region" description="Helical" evidence="1">
    <location>
        <begin position="154"/>
        <end position="172"/>
    </location>
</feature>
<protein>
    <submittedName>
        <fullName evidence="2">M50 family peptidase</fullName>
    </submittedName>
</protein>